<dbReference type="InterPro" id="IPR014407">
    <property type="entry name" value="McrC_bac"/>
</dbReference>
<accession>A0A844Y1V6</accession>
<dbReference type="PANTHER" id="PTHR38733:SF1">
    <property type="entry name" value="TYPE IV METHYL-DIRECTED RESTRICTION ENZYME ECOKMCRBC"/>
    <property type="match status" value="1"/>
</dbReference>
<dbReference type="AlphaFoldDB" id="A0A844Y1V6"/>
<comment type="caution">
    <text evidence="1">The sequence shown here is derived from an EMBL/GenBank/DDBJ whole genome shotgun (WGS) entry which is preliminary data.</text>
</comment>
<proteinExistence type="predicted"/>
<evidence type="ECO:0000313" key="1">
    <source>
        <dbReference type="EMBL" id="MXO52380.1"/>
    </source>
</evidence>
<dbReference type="Proteomes" id="UP000444185">
    <property type="component" value="Unassembled WGS sequence"/>
</dbReference>
<dbReference type="InterPro" id="IPR019292">
    <property type="entry name" value="McrC"/>
</dbReference>
<keyword evidence="2" id="KW-1185">Reference proteome</keyword>
<dbReference type="OrthoDB" id="5500856at2"/>
<dbReference type="Pfam" id="PF10117">
    <property type="entry name" value="McrBC"/>
    <property type="match status" value="1"/>
</dbReference>
<dbReference type="RefSeq" id="WP_160609027.1">
    <property type="nucleotide sequence ID" value="NZ_WTYF01000004.1"/>
</dbReference>
<dbReference type="GO" id="GO:0009307">
    <property type="term" value="P:DNA restriction-modification system"/>
    <property type="evidence" value="ECO:0007669"/>
    <property type="project" value="InterPro"/>
</dbReference>
<dbReference type="PIRSF" id="PIRSF003109">
    <property type="entry name" value="McrC"/>
    <property type="match status" value="1"/>
</dbReference>
<protein>
    <recommendedName>
        <fullName evidence="3">5-methylcytosine-specific restriction endonuclease system specificity protein McrC</fullName>
    </recommendedName>
</protein>
<sequence>MLLYAWGHFRPSELELVGRDESPNLPTLLARVLDANVHRLLRRGLDRGYLSQVEEGRSVRGRIQVSDIAKRQTVRLRGTAIYEYDELSPDVLHNQIIYETLLRLARSEGVEQKTRHEVGLTARRFRDVSRVHLTQGIFRRVVLSRNTSQYALLMHICELLFHELMPDPEGSQTQFKGIQDDKTRMEALFEEFLRAFYRAHLAGREVVAKEYTWAAGPQDAPGLALLPKMRTDITVRSPQETLTIEAKFNRKVLVPSQHGGEKLRSGHLYQLHAYLSHAAHYQAAAAHRGLLLYAQREQPIDSQLTIFGRPVRVATIDLGQEWQVIHARLLKLAEI</sequence>
<evidence type="ECO:0000313" key="2">
    <source>
        <dbReference type="Proteomes" id="UP000444185"/>
    </source>
</evidence>
<dbReference type="PANTHER" id="PTHR38733">
    <property type="entry name" value="PROTEIN MCRC"/>
    <property type="match status" value="1"/>
</dbReference>
<organism evidence="1 2">
    <name type="scientific">Qipengyuania gaetbuli</name>
    <dbReference type="NCBI Taxonomy" id="266952"/>
    <lineage>
        <taxon>Bacteria</taxon>
        <taxon>Pseudomonadati</taxon>
        <taxon>Pseudomonadota</taxon>
        <taxon>Alphaproteobacteria</taxon>
        <taxon>Sphingomonadales</taxon>
        <taxon>Erythrobacteraceae</taxon>
        <taxon>Qipengyuania</taxon>
    </lineage>
</organism>
<reference evidence="1 2" key="1">
    <citation type="submission" date="2019-12" db="EMBL/GenBank/DDBJ databases">
        <title>Genomic-based taxomic classification of the family Erythrobacteraceae.</title>
        <authorList>
            <person name="Xu L."/>
        </authorList>
    </citation>
    <scope>NUCLEOTIDE SEQUENCE [LARGE SCALE GENOMIC DNA]</scope>
    <source>
        <strain evidence="1 2">DSM 16225</strain>
    </source>
</reference>
<evidence type="ECO:0008006" key="3">
    <source>
        <dbReference type="Google" id="ProtNLM"/>
    </source>
</evidence>
<gene>
    <name evidence="1" type="ORF">GRI42_13800</name>
</gene>
<name>A0A844Y1V6_9SPHN</name>
<dbReference type="EMBL" id="WTYF01000004">
    <property type="protein sequence ID" value="MXO52380.1"/>
    <property type="molecule type" value="Genomic_DNA"/>
</dbReference>